<dbReference type="AlphaFoldDB" id="A0A0D0BYY9"/>
<dbReference type="Proteomes" id="UP000053593">
    <property type="component" value="Unassembled WGS sequence"/>
</dbReference>
<accession>A0A0D0BYY9</accession>
<dbReference type="HOGENOM" id="CLU_783149_0_0_1"/>
<proteinExistence type="predicted"/>
<evidence type="ECO:0000313" key="1">
    <source>
        <dbReference type="EMBL" id="KIK61051.1"/>
    </source>
</evidence>
<dbReference type="EMBL" id="KN834772">
    <property type="protein sequence ID" value="KIK61051.1"/>
    <property type="molecule type" value="Genomic_DNA"/>
</dbReference>
<name>A0A0D0BYY9_9AGAR</name>
<sequence length="354" mass="40405">MVGQEGNEQLQKLIGRVPVHILHRFCDQVCVPIIILPSDTRRYIVYTTHAFTRQYYSVEYIEKDPVKFLNFTWIDFDAFCYYLRDEGYEGLLYKGPMYLQNLILSKKTLISTSGPKFKAKRSAAESSSSGRAAPIRGLKAQARSVTDPYPVISAVQTQLPSPQPLQTPLDDPFSVAYEILDYTQPGPTNLEQQAYANMWELMQHPQLTYYSSGSSYTQDSDFTLFPQSNAVGFSNEPSSNINAVNFDRSSLGFVNRITQSQDLIKDELQILYWNPALRVDFKPAEENFKTRLRNAGTLEDEDFASKSSRSIRSRNNVLKSTKDEQEREIRHRNGTGYGEQLLKSANTCLQYSKM</sequence>
<reference evidence="1 2" key="1">
    <citation type="submission" date="2014-04" db="EMBL/GenBank/DDBJ databases">
        <title>Evolutionary Origins and Diversification of the Mycorrhizal Mutualists.</title>
        <authorList>
            <consortium name="DOE Joint Genome Institute"/>
            <consortium name="Mycorrhizal Genomics Consortium"/>
            <person name="Kohler A."/>
            <person name="Kuo A."/>
            <person name="Nagy L.G."/>
            <person name="Floudas D."/>
            <person name="Copeland A."/>
            <person name="Barry K.W."/>
            <person name="Cichocki N."/>
            <person name="Veneault-Fourrey C."/>
            <person name="LaButti K."/>
            <person name="Lindquist E.A."/>
            <person name="Lipzen A."/>
            <person name="Lundell T."/>
            <person name="Morin E."/>
            <person name="Murat C."/>
            <person name="Riley R."/>
            <person name="Ohm R."/>
            <person name="Sun H."/>
            <person name="Tunlid A."/>
            <person name="Henrissat B."/>
            <person name="Grigoriev I.V."/>
            <person name="Hibbett D.S."/>
            <person name="Martin F."/>
        </authorList>
    </citation>
    <scope>NUCLEOTIDE SEQUENCE [LARGE SCALE GENOMIC DNA]</scope>
    <source>
        <strain evidence="1 2">FD-317 M1</strain>
    </source>
</reference>
<keyword evidence="2" id="KW-1185">Reference proteome</keyword>
<evidence type="ECO:0000313" key="2">
    <source>
        <dbReference type="Proteomes" id="UP000053593"/>
    </source>
</evidence>
<gene>
    <name evidence="1" type="ORF">GYMLUDRAFT_243733</name>
</gene>
<protein>
    <submittedName>
        <fullName evidence="1">Uncharacterized protein</fullName>
    </submittedName>
</protein>
<organism evidence="1 2">
    <name type="scientific">Collybiopsis luxurians FD-317 M1</name>
    <dbReference type="NCBI Taxonomy" id="944289"/>
    <lineage>
        <taxon>Eukaryota</taxon>
        <taxon>Fungi</taxon>
        <taxon>Dikarya</taxon>
        <taxon>Basidiomycota</taxon>
        <taxon>Agaricomycotina</taxon>
        <taxon>Agaricomycetes</taxon>
        <taxon>Agaricomycetidae</taxon>
        <taxon>Agaricales</taxon>
        <taxon>Marasmiineae</taxon>
        <taxon>Omphalotaceae</taxon>
        <taxon>Collybiopsis</taxon>
        <taxon>Collybiopsis luxurians</taxon>
    </lineage>
</organism>